<sequence length="290" mass="32598">MISGNTTQISQQTVETFFHAVKNSGPKLIYAVIVLVLGLYACRLVKKQCKKFILKYNVERGVANFASYAIYGICLVIVIMTCLDIINFPVQSVMTVMISLVGVVGLALGLAFKEILSNLGAGIIILFFQPFKTGDYICGSGVDGTVADIQIFSTILKTPDNKAIVIPNSKLTSDNIINYTHQENRRVDFSFGVSYDSDIKLVKNVLEKIFKEDRRILSDPAPIIGLSTLGDSAMQIIARPWVKTDDYWDVYYDVMEKVKIKFDENNIEIPFPSRVVYYKNLEEDFNKLEK</sequence>
<evidence type="ECO:0000256" key="6">
    <source>
        <dbReference type="ARBA" id="ARBA00023136"/>
    </source>
</evidence>
<protein>
    <submittedName>
        <fullName evidence="10">Mechanosensitive ion channel protein</fullName>
    </submittedName>
</protein>
<dbReference type="SUPFAM" id="SSF82861">
    <property type="entry name" value="Mechanosensitive channel protein MscS (YggB), transmembrane region"/>
    <property type="match status" value="1"/>
</dbReference>
<dbReference type="InterPro" id="IPR011066">
    <property type="entry name" value="MscS_channel_C_sf"/>
</dbReference>
<dbReference type="Pfam" id="PF21082">
    <property type="entry name" value="MS_channel_3rd"/>
    <property type="match status" value="1"/>
</dbReference>
<dbReference type="Pfam" id="PF00924">
    <property type="entry name" value="MS_channel_2nd"/>
    <property type="match status" value="1"/>
</dbReference>
<evidence type="ECO:0000256" key="3">
    <source>
        <dbReference type="ARBA" id="ARBA00022475"/>
    </source>
</evidence>
<accession>A0A0C7PZP5</accession>
<dbReference type="InterPro" id="IPR011014">
    <property type="entry name" value="MscS_channel_TM-2"/>
</dbReference>
<name>A0A0C7PZP5_PARSO</name>
<evidence type="ECO:0000256" key="2">
    <source>
        <dbReference type="ARBA" id="ARBA00008017"/>
    </source>
</evidence>
<dbReference type="InterPro" id="IPR010920">
    <property type="entry name" value="LSM_dom_sf"/>
</dbReference>
<dbReference type="Gene3D" id="1.10.287.1260">
    <property type="match status" value="1"/>
</dbReference>
<reference evidence="10 11" key="1">
    <citation type="submission" date="2015-01" db="EMBL/GenBank/DDBJ databases">
        <authorList>
            <person name="Aslett A.Martin."/>
            <person name="De Silva Nishadi"/>
        </authorList>
    </citation>
    <scope>NUCLEOTIDE SEQUENCE [LARGE SCALE GENOMIC DNA]</scope>
    <source>
        <strain evidence="10 11">R28058</strain>
    </source>
</reference>
<feature type="transmembrane region" description="Helical" evidence="7">
    <location>
        <begin position="65"/>
        <end position="86"/>
    </location>
</feature>
<evidence type="ECO:0000313" key="11">
    <source>
        <dbReference type="Proteomes" id="UP000049127"/>
    </source>
</evidence>
<dbReference type="InterPro" id="IPR006685">
    <property type="entry name" value="MscS_channel_2nd"/>
</dbReference>
<evidence type="ECO:0000256" key="1">
    <source>
        <dbReference type="ARBA" id="ARBA00004651"/>
    </source>
</evidence>
<organism evidence="10 11">
    <name type="scientific">Paraclostridium sordellii</name>
    <name type="common">Clostridium sordellii</name>
    <dbReference type="NCBI Taxonomy" id="1505"/>
    <lineage>
        <taxon>Bacteria</taxon>
        <taxon>Bacillati</taxon>
        <taxon>Bacillota</taxon>
        <taxon>Clostridia</taxon>
        <taxon>Peptostreptococcales</taxon>
        <taxon>Peptostreptococcaceae</taxon>
        <taxon>Paraclostridium</taxon>
    </lineage>
</organism>
<dbReference type="PANTHER" id="PTHR30221:SF1">
    <property type="entry name" value="SMALL-CONDUCTANCE MECHANOSENSITIVE CHANNEL"/>
    <property type="match status" value="1"/>
</dbReference>
<evidence type="ECO:0000259" key="9">
    <source>
        <dbReference type="Pfam" id="PF21082"/>
    </source>
</evidence>
<evidence type="ECO:0000256" key="7">
    <source>
        <dbReference type="SAM" id="Phobius"/>
    </source>
</evidence>
<dbReference type="InterPro" id="IPR006686">
    <property type="entry name" value="MscS_channel_CS"/>
</dbReference>
<keyword evidence="6 7" id="KW-0472">Membrane</keyword>
<feature type="transmembrane region" description="Helical" evidence="7">
    <location>
        <begin position="92"/>
        <end position="112"/>
    </location>
</feature>
<feature type="transmembrane region" description="Helical" evidence="7">
    <location>
        <begin position="28"/>
        <end position="45"/>
    </location>
</feature>
<dbReference type="Proteomes" id="UP000049127">
    <property type="component" value="Unassembled WGS sequence"/>
</dbReference>
<dbReference type="InterPro" id="IPR045275">
    <property type="entry name" value="MscS_archaea/bacteria_type"/>
</dbReference>
<comment type="similarity">
    <text evidence="2">Belongs to the MscS (TC 1.A.23) family.</text>
</comment>
<keyword evidence="3" id="KW-1003">Cell membrane</keyword>
<evidence type="ECO:0000256" key="5">
    <source>
        <dbReference type="ARBA" id="ARBA00022989"/>
    </source>
</evidence>
<feature type="domain" description="Mechanosensitive ion channel MscS" evidence="8">
    <location>
        <begin position="115"/>
        <end position="181"/>
    </location>
</feature>
<gene>
    <name evidence="10" type="primary">mscS_3</name>
    <name evidence="10" type="ORF">R28058_35261</name>
</gene>
<keyword evidence="4 7" id="KW-0812">Transmembrane</keyword>
<keyword evidence="5 7" id="KW-1133">Transmembrane helix</keyword>
<evidence type="ECO:0000313" key="10">
    <source>
        <dbReference type="EMBL" id="CEQ04567.1"/>
    </source>
</evidence>
<dbReference type="InterPro" id="IPR049278">
    <property type="entry name" value="MS_channel_C"/>
</dbReference>
<feature type="domain" description="Mechanosensitive ion channel MscS C-terminal" evidence="9">
    <location>
        <begin position="187"/>
        <end position="269"/>
    </location>
</feature>
<evidence type="ECO:0000256" key="4">
    <source>
        <dbReference type="ARBA" id="ARBA00022692"/>
    </source>
</evidence>
<dbReference type="SUPFAM" id="SSF50182">
    <property type="entry name" value="Sm-like ribonucleoproteins"/>
    <property type="match status" value="1"/>
</dbReference>
<dbReference type="GO" id="GO:0008381">
    <property type="term" value="F:mechanosensitive monoatomic ion channel activity"/>
    <property type="evidence" value="ECO:0007669"/>
    <property type="project" value="InterPro"/>
</dbReference>
<comment type="subcellular location">
    <subcellularLocation>
        <location evidence="1">Cell membrane</location>
        <topology evidence="1">Multi-pass membrane protein</topology>
    </subcellularLocation>
</comment>
<dbReference type="Gene3D" id="3.30.70.100">
    <property type="match status" value="1"/>
</dbReference>
<dbReference type="GO" id="GO:0005886">
    <property type="term" value="C:plasma membrane"/>
    <property type="evidence" value="ECO:0007669"/>
    <property type="project" value="UniProtKB-SubCell"/>
</dbReference>
<dbReference type="AlphaFoldDB" id="A0A0C7PZP5"/>
<dbReference type="InterPro" id="IPR023408">
    <property type="entry name" value="MscS_beta-dom_sf"/>
</dbReference>
<dbReference type="PROSITE" id="PS01246">
    <property type="entry name" value="UPF0003"/>
    <property type="match status" value="1"/>
</dbReference>
<dbReference type="RefSeq" id="WP_261291009.1">
    <property type="nucleotide sequence ID" value="NZ_CDNF01000013.1"/>
</dbReference>
<evidence type="ECO:0000259" key="8">
    <source>
        <dbReference type="Pfam" id="PF00924"/>
    </source>
</evidence>
<dbReference type="SUPFAM" id="SSF82689">
    <property type="entry name" value="Mechanosensitive channel protein MscS (YggB), C-terminal domain"/>
    <property type="match status" value="1"/>
</dbReference>
<dbReference type="PANTHER" id="PTHR30221">
    <property type="entry name" value="SMALL-CONDUCTANCE MECHANOSENSITIVE CHANNEL"/>
    <property type="match status" value="1"/>
</dbReference>
<proteinExistence type="inferred from homology"/>
<dbReference type="Gene3D" id="2.30.30.60">
    <property type="match status" value="1"/>
</dbReference>
<dbReference type="EMBL" id="CEKZ01000009">
    <property type="protein sequence ID" value="CEQ04567.1"/>
    <property type="molecule type" value="Genomic_DNA"/>
</dbReference>